<evidence type="ECO:0000259" key="11">
    <source>
        <dbReference type="PROSITE" id="PS50968"/>
    </source>
</evidence>
<dbReference type="PRINTS" id="PR01071">
    <property type="entry name" value="ACOABIOTINCC"/>
</dbReference>
<evidence type="ECO:0000256" key="8">
    <source>
        <dbReference type="ARBA" id="ARBA00023267"/>
    </source>
</evidence>
<dbReference type="PROSITE" id="PS50968">
    <property type="entry name" value="BIOTINYL_LIPOYL"/>
    <property type="match status" value="1"/>
</dbReference>
<dbReference type="CDD" id="cd06850">
    <property type="entry name" value="biotinyl_domain"/>
    <property type="match status" value="1"/>
</dbReference>
<dbReference type="InterPro" id="IPR001249">
    <property type="entry name" value="AcCoA_biotinCC"/>
</dbReference>
<gene>
    <name evidence="12" type="primary">accB</name>
    <name evidence="12" type="ORF">CKO28_20575</name>
</gene>
<reference evidence="12 13" key="1">
    <citation type="journal article" date="2020" name="Microorganisms">
        <title>Osmotic Adaptation and Compatible Solute Biosynthesis of Phototrophic Bacteria as Revealed from Genome Analyses.</title>
        <authorList>
            <person name="Imhoff J.F."/>
            <person name="Rahn T."/>
            <person name="Kunzel S."/>
            <person name="Keller A."/>
            <person name="Neulinger S.C."/>
        </authorList>
    </citation>
    <scope>NUCLEOTIDE SEQUENCE [LARGE SCALE GENOMIC DNA]</scope>
    <source>
        <strain evidence="12 13">DSM 9895</strain>
    </source>
</reference>
<evidence type="ECO:0000256" key="10">
    <source>
        <dbReference type="SAM" id="MobiDB-lite"/>
    </source>
</evidence>
<evidence type="ECO:0000256" key="2">
    <source>
        <dbReference type="ARBA" id="ARBA00005194"/>
    </source>
</evidence>
<feature type="domain" description="Lipoyl-binding" evidence="11">
    <location>
        <begin position="76"/>
        <end position="159"/>
    </location>
</feature>
<evidence type="ECO:0000256" key="7">
    <source>
        <dbReference type="ARBA" id="ARBA00023160"/>
    </source>
</evidence>
<comment type="pathway">
    <text evidence="2 9">Lipid metabolism; fatty acid biosynthesis.</text>
</comment>
<comment type="function">
    <text evidence="1 9">This protein is a component of the acetyl coenzyme A carboxylase complex; first, biotin carboxylase catalyzes the carboxylation of the carrier protein and then the transcarboxylase transfers the carboxyl group to form malonyl-CoA.</text>
</comment>
<dbReference type="Proteomes" id="UP001296873">
    <property type="component" value="Unassembled WGS sequence"/>
</dbReference>
<dbReference type="NCBIfam" id="TIGR00531">
    <property type="entry name" value="BCCP"/>
    <property type="match status" value="1"/>
</dbReference>
<dbReference type="EMBL" id="NRRL01000094">
    <property type="protein sequence ID" value="MBK1670423.1"/>
    <property type="molecule type" value="Genomic_DNA"/>
</dbReference>
<dbReference type="InterPro" id="IPR000089">
    <property type="entry name" value="Biotin_lipoyl"/>
</dbReference>
<dbReference type="Gene3D" id="2.40.50.100">
    <property type="match status" value="1"/>
</dbReference>
<evidence type="ECO:0000256" key="4">
    <source>
        <dbReference type="ARBA" id="ARBA00022516"/>
    </source>
</evidence>
<dbReference type="Pfam" id="PF00364">
    <property type="entry name" value="Biotin_lipoyl"/>
    <property type="match status" value="1"/>
</dbReference>
<evidence type="ECO:0000313" key="12">
    <source>
        <dbReference type="EMBL" id="MBK1670423.1"/>
    </source>
</evidence>
<feature type="region of interest" description="Disordered" evidence="10">
    <location>
        <begin position="51"/>
        <end position="93"/>
    </location>
</feature>
<dbReference type="RefSeq" id="WP_200342786.1">
    <property type="nucleotide sequence ID" value="NZ_NRRL01000094.1"/>
</dbReference>
<evidence type="ECO:0000256" key="3">
    <source>
        <dbReference type="ARBA" id="ARBA00017562"/>
    </source>
</evidence>
<keyword evidence="6 9" id="KW-0443">Lipid metabolism</keyword>
<evidence type="ECO:0000256" key="6">
    <source>
        <dbReference type="ARBA" id="ARBA00023098"/>
    </source>
</evidence>
<dbReference type="PROSITE" id="PS00188">
    <property type="entry name" value="BIOTIN"/>
    <property type="match status" value="1"/>
</dbReference>
<dbReference type="InterPro" id="IPR001882">
    <property type="entry name" value="Biotin_BS"/>
</dbReference>
<dbReference type="PANTHER" id="PTHR45266">
    <property type="entry name" value="OXALOACETATE DECARBOXYLASE ALPHA CHAIN"/>
    <property type="match status" value="1"/>
</dbReference>
<keyword evidence="5 9" id="KW-0276">Fatty acid metabolism</keyword>
<keyword evidence="13" id="KW-1185">Reference proteome</keyword>
<sequence>MADDQSHDFGFDEELVRRLSHLLKETDLSEIEYETGGHRIRVARQINVQATAPAAPAQPAPAGGEPASAPKPGPEATAEQVPPGAVTSPMVGTVYVGPDPNSAPFVQVGDQVSEGQTLLIIEAMKVMNPMPAPRAGTVTQIMISDGQPVEFGEPLLVLE</sequence>
<keyword evidence="7 9" id="KW-0275">Fatty acid biosynthesis</keyword>
<dbReference type="InterPro" id="IPR011053">
    <property type="entry name" value="Single_hybrid_motif"/>
</dbReference>
<dbReference type="SUPFAM" id="SSF51230">
    <property type="entry name" value="Single hybrid motif"/>
    <property type="match status" value="1"/>
</dbReference>
<proteinExistence type="predicted"/>
<protein>
    <recommendedName>
        <fullName evidence="3 9">Biotin carboxyl carrier protein of acetyl-CoA carboxylase</fullName>
    </recommendedName>
</protein>
<dbReference type="PANTHER" id="PTHR45266:SF3">
    <property type="entry name" value="OXALOACETATE DECARBOXYLASE ALPHA CHAIN"/>
    <property type="match status" value="1"/>
</dbReference>
<keyword evidence="8 9" id="KW-0092">Biotin</keyword>
<keyword evidence="4 9" id="KW-0444">Lipid biosynthesis</keyword>
<comment type="caution">
    <text evidence="12">The sequence shown here is derived from an EMBL/GenBank/DDBJ whole genome shotgun (WGS) entry which is preliminary data.</text>
</comment>
<evidence type="ECO:0000313" key="13">
    <source>
        <dbReference type="Proteomes" id="UP001296873"/>
    </source>
</evidence>
<feature type="compositionally biased region" description="Low complexity" evidence="10">
    <location>
        <begin position="51"/>
        <end position="76"/>
    </location>
</feature>
<accession>A0ABS1DJC9</accession>
<evidence type="ECO:0000256" key="5">
    <source>
        <dbReference type="ARBA" id="ARBA00022832"/>
    </source>
</evidence>
<organism evidence="12 13">
    <name type="scientific">Rhodovibrio sodomensis</name>
    <dbReference type="NCBI Taxonomy" id="1088"/>
    <lineage>
        <taxon>Bacteria</taxon>
        <taxon>Pseudomonadati</taxon>
        <taxon>Pseudomonadota</taxon>
        <taxon>Alphaproteobacteria</taxon>
        <taxon>Rhodospirillales</taxon>
        <taxon>Rhodovibrionaceae</taxon>
        <taxon>Rhodovibrio</taxon>
    </lineage>
</organism>
<name>A0ABS1DJC9_9PROT</name>
<evidence type="ECO:0000256" key="9">
    <source>
        <dbReference type="RuleBase" id="RU364072"/>
    </source>
</evidence>
<dbReference type="InterPro" id="IPR050709">
    <property type="entry name" value="Biotin_Carboxyl_Carrier/Decarb"/>
</dbReference>
<evidence type="ECO:0000256" key="1">
    <source>
        <dbReference type="ARBA" id="ARBA00003761"/>
    </source>
</evidence>